<dbReference type="AlphaFoldDB" id="A0A915KA90"/>
<sequence length="48" mass="5219">MGICGLLFVPVIGLTGFHVMLVARARTTNEQLFKYQKSTIVSAHVSPS</sequence>
<reference evidence="2" key="1">
    <citation type="submission" date="2022-11" db="UniProtKB">
        <authorList>
            <consortium name="WormBaseParasite"/>
        </authorList>
    </citation>
    <scope>IDENTIFICATION</scope>
</reference>
<dbReference type="WBParaSite" id="nRc.2.0.1.t35612-RA">
    <property type="protein sequence ID" value="nRc.2.0.1.t35612-RA"/>
    <property type="gene ID" value="nRc.2.0.1.g35612"/>
</dbReference>
<name>A0A915KA90_ROMCU</name>
<protein>
    <submittedName>
        <fullName evidence="2">Protein S-acyltransferase</fullName>
    </submittedName>
</protein>
<evidence type="ECO:0000313" key="1">
    <source>
        <dbReference type="Proteomes" id="UP000887565"/>
    </source>
</evidence>
<accession>A0A915KA90</accession>
<keyword evidence="1" id="KW-1185">Reference proteome</keyword>
<evidence type="ECO:0000313" key="2">
    <source>
        <dbReference type="WBParaSite" id="nRc.2.0.1.t35612-RA"/>
    </source>
</evidence>
<proteinExistence type="predicted"/>
<organism evidence="1 2">
    <name type="scientific">Romanomermis culicivorax</name>
    <name type="common">Nematode worm</name>
    <dbReference type="NCBI Taxonomy" id="13658"/>
    <lineage>
        <taxon>Eukaryota</taxon>
        <taxon>Metazoa</taxon>
        <taxon>Ecdysozoa</taxon>
        <taxon>Nematoda</taxon>
        <taxon>Enoplea</taxon>
        <taxon>Dorylaimia</taxon>
        <taxon>Mermithida</taxon>
        <taxon>Mermithoidea</taxon>
        <taxon>Mermithidae</taxon>
        <taxon>Romanomermis</taxon>
    </lineage>
</organism>
<dbReference type="Proteomes" id="UP000887565">
    <property type="component" value="Unplaced"/>
</dbReference>